<feature type="region of interest" description="Disordered" evidence="1">
    <location>
        <begin position="139"/>
        <end position="182"/>
    </location>
</feature>
<dbReference type="AlphaFoldDB" id="A0A267GLZ8"/>
<gene>
    <name evidence="4" type="ORF">BOX15_Mlig027853g1</name>
</gene>
<proteinExistence type="predicted"/>
<evidence type="ECO:0000313" key="4">
    <source>
        <dbReference type="EMBL" id="PAA86427.1"/>
    </source>
</evidence>
<protein>
    <submittedName>
        <fullName evidence="4">Uncharacterized protein</fullName>
    </submittedName>
</protein>
<evidence type="ECO:0000256" key="3">
    <source>
        <dbReference type="SAM" id="SignalP"/>
    </source>
</evidence>
<keyword evidence="2" id="KW-1133">Transmembrane helix</keyword>
<keyword evidence="3" id="KW-0732">Signal</keyword>
<keyword evidence="2" id="KW-0812">Transmembrane</keyword>
<sequence>MQRASATKLSVLCALLLLNLSLSPAGSASIRASRLFKSRASGCPPGSYLARPSLLSVLAEPECRPCPSSEPDSGKPPGRLDWLYRRAFQLVHPECAAEASKKNAEGQRRLGLGGLGALAAGVAMAGAVLFVAYQKRRLTRRRERDGGPRSGHPLEPSYGGGQVRDAGPDWTESEMTVSLSDC</sequence>
<evidence type="ECO:0000256" key="1">
    <source>
        <dbReference type="SAM" id="MobiDB-lite"/>
    </source>
</evidence>
<feature type="chain" id="PRO_5013057438" evidence="3">
    <location>
        <begin position="28"/>
        <end position="182"/>
    </location>
</feature>
<dbReference type="Proteomes" id="UP000215902">
    <property type="component" value="Unassembled WGS sequence"/>
</dbReference>
<feature type="transmembrane region" description="Helical" evidence="2">
    <location>
        <begin position="110"/>
        <end position="133"/>
    </location>
</feature>
<comment type="caution">
    <text evidence="4">The sequence shown here is derived from an EMBL/GenBank/DDBJ whole genome shotgun (WGS) entry which is preliminary data.</text>
</comment>
<keyword evidence="5" id="KW-1185">Reference proteome</keyword>
<feature type="signal peptide" evidence="3">
    <location>
        <begin position="1"/>
        <end position="27"/>
    </location>
</feature>
<evidence type="ECO:0000256" key="2">
    <source>
        <dbReference type="SAM" id="Phobius"/>
    </source>
</evidence>
<organism evidence="4 5">
    <name type="scientific">Macrostomum lignano</name>
    <dbReference type="NCBI Taxonomy" id="282301"/>
    <lineage>
        <taxon>Eukaryota</taxon>
        <taxon>Metazoa</taxon>
        <taxon>Spiralia</taxon>
        <taxon>Lophotrochozoa</taxon>
        <taxon>Platyhelminthes</taxon>
        <taxon>Rhabditophora</taxon>
        <taxon>Macrostomorpha</taxon>
        <taxon>Macrostomida</taxon>
        <taxon>Macrostomidae</taxon>
        <taxon>Macrostomum</taxon>
    </lineage>
</organism>
<evidence type="ECO:0000313" key="5">
    <source>
        <dbReference type="Proteomes" id="UP000215902"/>
    </source>
</evidence>
<keyword evidence="2" id="KW-0472">Membrane</keyword>
<reference evidence="4 5" key="1">
    <citation type="submission" date="2017-06" db="EMBL/GenBank/DDBJ databases">
        <title>A platform for efficient transgenesis in Macrostomum lignano, a flatworm model organism for stem cell research.</title>
        <authorList>
            <person name="Berezikov E."/>
        </authorList>
    </citation>
    <scope>NUCLEOTIDE SEQUENCE [LARGE SCALE GENOMIC DNA]</scope>
    <source>
        <strain evidence="4">DV1</strain>
        <tissue evidence="4">Whole organism</tissue>
    </source>
</reference>
<dbReference type="EMBL" id="NIVC01000280">
    <property type="protein sequence ID" value="PAA86427.1"/>
    <property type="molecule type" value="Genomic_DNA"/>
</dbReference>
<feature type="compositionally biased region" description="Polar residues" evidence="1">
    <location>
        <begin position="173"/>
        <end position="182"/>
    </location>
</feature>
<name>A0A267GLZ8_9PLAT</name>
<accession>A0A267GLZ8</accession>